<dbReference type="InterPro" id="IPR045165">
    <property type="entry name" value="Nitrobindin"/>
</dbReference>
<organism evidence="3 4">
    <name type="scientific">Ditylenchus destructor</name>
    <dbReference type="NCBI Taxonomy" id="166010"/>
    <lineage>
        <taxon>Eukaryota</taxon>
        <taxon>Metazoa</taxon>
        <taxon>Ecdysozoa</taxon>
        <taxon>Nematoda</taxon>
        <taxon>Chromadorea</taxon>
        <taxon>Rhabditida</taxon>
        <taxon>Tylenchina</taxon>
        <taxon>Tylenchomorpha</taxon>
        <taxon>Sphaerularioidea</taxon>
        <taxon>Anguinidae</taxon>
        <taxon>Anguininae</taxon>
        <taxon>Ditylenchus</taxon>
    </lineage>
</organism>
<reference evidence="3" key="1">
    <citation type="submission" date="2022-01" db="EMBL/GenBank/DDBJ databases">
        <title>Genome Sequence Resource for Two Populations of Ditylenchus destructor, the Migratory Endoparasitic Phytonematode.</title>
        <authorList>
            <person name="Zhang H."/>
            <person name="Lin R."/>
            <person name="Xie B."/>
        </authorList>
    </citation>
    <scope>NUCLEOTIDE SEQUENCE</scope>
    <source>
        <strain evidence="3">BazhouSP</strain>
    </source>
</reference>
<proteinExistence type="predicted"/>
<accession>A0AAD4R7F8</accession>
<dbReference type="InterPro" id="IPR012674">
    <property type="entry name" value="Calycin"/>
</dbReference>
<dbReference type="Pfam" id="PF08768">
    <property type="entry name" value="THAP4_heme-bd"/>
    <property type="match status" value="1"/>
</dbReference>
<comment type="caution">
    <text evidence="3">The sequence shown here is derived from an EMBL/GenBank/DDBJ whole genome shotgun (WGS) entry which is preliminary data.</text>
</comment>
<dbReference type="CDD" id="cd07828">
    <property type="entry name" value="lipocalin_heme-bd-THAP4-like"/>
    <property type="match status" value="1"/>
</dbReference>
<dbReference type="AlphaFoldDB" id="A0AAD4R7F8"/>
<name>A0AAD4R7F8_9BILA</name>
<dbReference type="Proteomes" id="UP001201812">
    <property type="component" value="Unassembled WGS sequence"/>
</dbReference>
<dbReference type="InterPro" id="IPR014878">
    <property type="entry name" value="THAP4-like_heme-bd"/>
</dbReference>
<feature type="domain" description="ShKT" evidence="2">
    <location>
        <begin position="52"/>
        <end position="87"/>
    </location>
</feature>
<dbReference type="Pfam" id="PF01549">
    <property type="entry name" value="ShK"/>
    <property type="match status" value="1"/>
</dbReference>
<gene>
    <name evidence="3" type="ORF">DdX_00649</name>
</gene>
<comment type="caution">
    <text evidence="1">Lacks conserved residue(s) required for the propagation of feature annotation.</text>
</comment>
<dbReference type="PROSITE" id="PS51670">
    <property type="entry name" value="SHKT"/>
    <property type="match status" value="1"/>
</dbReference>
<dbReference type="SUPFAM" id="SSF50814">
    <property type="entry name" value="Lipocalins"/>
    <property type="match status" value="1"/>
</dbReference>
<evidence type="ECO:0000313" key="3">
    <source>
        <dbReference type="EMBL" id="KAI1728464.1"/>
    </source>
</evidence>
<dbReference type="SMART" id="SM00254">
    <property type="entry name" value="ShKT"/>
    <property type="match status" value="1"/>
</dbReference>
<evidence type="ECO:0000256" key="1">
    <source>
        <dbReference type="PROSITE-ProRule" id="PRU01005"/>
    </source>
</evidence>
<dbReference type="Gene3D" id="2.40.128.20">
    <property type="match status" value="1"/>
</dbReference>
<dbReference type="PANTHER" id="PTHR15854:SF2">
    <property type="entry name" value="MARVEL DOMAIN-CONTAINING PROTEIN-RELATED"/>
    <property type="match status" value="1"/>
</dbReference>
<dbReference type="InterPro" id="IPR003582">
    <property type="entry name" value="ShKT_dom"/>
</dbReference>
<evidence type="ECO:0000259" key="2">
    <source>
        <dbReference type="PROSITE" id="PS51670"/>
    </source>
</evidence>
<evidence type="ECO:0000313" key="4">
    <source>
        <dbReference type="Proteomes" id="UP001201812"/>
    </source>
</evidence>
<protein>
    <submittedName>
        <fullName evidence="3">THAP domain-containing protein 4</fullName>
    </submittedName>
</protein>
<keyword evidence="4" id="KW-1185">Reference proteome</keyword>
<sequence>MASMNKNKEKKNRDNEDRKRLHKMSIITRLAHLLFILASICVDIVESQNEECRDLDLNCPDWISSDKALCGSTDYIVKSCRRTCGVCKHIPRKFDISRIPSNLQPIAFLVGIWRSDHGGTAIFPTIPKFRYGEEVQFSLSDPHMGSSKALNYTAFAWGHNQGNQELHSENGYITVREGTTRASLTTVMNNGFVTVEEGPVSSNRIRFRLVDIGRISFSRDLPVHDLVREWTLIDSRTLQARLDMETLTHGMQEHTVITYNKISP</sequence>
<dbReference type="PANTHER" id="PTHR15854">
    <property type="entry name" value="THAP4 PROTEIN"/>
    <property type="match status" value="1"/>
</dbReference>
<dbReference type="EMBL" id="JAKKPZ010000001">
    <property type="protein sequence ID" value="KAI1728464.1"/>
    <property type="molecule type" value="Genomic_DNA"/>
</dbReference>